<accession>A0ABU1D1T1</accession>
<protein>
    <submittedName>
        <fullName evidence="2">DUF4743 domain-containing protein</fullName>
    </submittedName>
</protein>
<dbReference type="Pfam" id="PF15916">
    <property type="entry name" value="DUF4743"/>
    <property type="match status" value="1"/>
</dbReference>
<dbReference type="RefSeq" id="WP_165279054.1">
    <property type="nucleotide sequence ID" value="NZ_JAUZQE010000001.1"/>
</dbReference>
<reference evidence="2 3" key="1">
    <citation type="submission" date="2023-08" db="EMBL/GenBank/DDBJ databases">
        <title>Alcaligenaceae gen. nov., a novel taxon isolated from the sludge of Yixing Pesticide Factory.</title>
        <authorList>
            <person name="Ruan L."/>
        </authorList>
    </citation>
    <scope>NUCLEOTIDE SEQUENCE [LARGE SCALE GENOMIC DNA]</scope>
    <source>
        <strain evidence="2 3">LG-2</strain>
    </source>
</reference>
<dbReference type="SUPFAM" id="SSF55811">
    <property type="entry name" value="Nudix"/>
    <property type="match status" value="1"/>
</dbReference>
<name>A0ABU1D1T1_9BURK</name>
<dbReference type="EMBL" id="JAUZQE010000001">
    <property type="protein sequence ID" value="MDR4124397.1"/>
    <property type="molecule type" value="Genomic_DNA"/>
</dbReference>
<evidence type="ECO:0000313" key="3">
    <source>
        <dbReference type="Proteomes" id="UP001232156"/>
    </source>
</evidence>
<dbReference type="InterPro" id="IPR000086">
    <property type="entry name" value="NUDIX_hydrolase_dom"/>
</dbReference>
<dbReference type="Gene3D" id="3.90.79.10">
    <property type="entry name" value="Nucleoside Triphosphate Pyrophosphohydrolase"/>
    <property type="match status" value="1"/>
</dbReference>
<dbReference type="Proteomes" id="UP001232156">
    <property type="component" value="Unassembled WGS sequence"/>
</dbReference>
<sequence>MISRPISNLLDVVVSRQESLAPRIQHLPPAGSRPLVVAGRVAGWITPRATACVRDMPGVRITDEAVYVVAVPRQRLTLDSLMARIAGVLNENGCLRGWRDELLDVYGEGRRLCVLERAAMRPLGLLTKAVHLNAWAPDGSMWIARRSLTKATDPGKWDTLVGGLVGASEALDASLVRESFEEAGLQPADLSERTPLRVILRMHRRLPEGYQVEDVLVSDCVLPEGVAPVNQDGEVSEIRLARLDEVAEMLQADAFTHEAEACILDSLMLRCRAAQG</sequence>
<keyword evidence="3" id="KW-1185">Reference proteome</keyword>
<dbReference type="InterPro" id="IPR031804">
    <property type="entry name" value="DUF4743"/>
</dbReference>
<proteinExistence type="predicted"/>
<evidence type="ECO:0000313" key="2">
    <source>
        <dbReference type="EMBL" id="MDR4124397.1"/>
    </source>
</evidence>
<dbReference type="PROSITE" id="PS51462">
    <property type="entry name" value="NUDIX"/>
    <property type="match status" value="1"/>
</dbReference>
<dbReference type="Pfam" id="PF00293">
    <property type="entry name" value="NUDIX"/>
    <property type="match status" value="1"/>
</dbReference>
<comment type="caution">
    <text evidence="2">The sequence shown here is derived from an EMBL/GenBank/DDBJ whole genome shotgun (WGS) entry which is preliminary data.</text>
</comment>
<dbReference type="InterPro" id="IPR015797">
    <property type="entry name" value="NUDIX_hydrolase-like_dom_sf"/>
</dbReference>
<evidence type="ECO:0000259" key="1">
    <source>
        <dbReference type="PROSITE" id="PS51462"/>
    </source>
</evidence>
<organism evidence="2 3">
    <name type="scientific">Yanghanlia caeni</name>
    <dbReference type="NCBI Taxonomy" id="3064283"/>
    <lineage>
        <taxon>Bacteria</taxon>
        <taxon>Pseudomonadati</taxon>
        <taxon>Pseudomonadota</taxon>
        <taxon>Betaproteobacteria</taxon>
        <taxon>Burkholderiales</taxon>
        <taxon>Alcaligenaceae</taxon>
        <taxon>Yanghanlia</taxon>
    </lineage>
</organism>
<dbReference type="CDD" id="cd03676">
    <property type="entry name" value="NUDIX_Tnr3_like"/>
    <property type="match status" value="1"/>
</dbReference>
<feature type="domain" description="Nudix hydrolase" evidence="1">
    <location>
        <begin position="125"/>
        <end position="269"/>
    </location>
</feature>
<gene>
    <name evidence="2" type="ORF">Q8947_00125</name>
</gene>